<proteinExistence type="predicted"/>
<feature type="transmembrane region" description="Helical" evidence="6">
    <location>
        <begin position="225"/>
        <end position="245"/>
    </location>
</feature>
<evidence type="ECO:0000256" key="3">
    <source>
        <dbReference type="ARBA" id="ARBA00022692"/>
    </source>
</evidence>
<dbReference type="Pfam" id="PF05425">
    <property type="entry name" value="CopD"/>
    <property type="match status" value="1"/>
</dbReference>
<feature type="transmembrane region" description="Helical" evidence="6">
    <location>
        <begin position="148"/>
        <end position="170"/>
    </location>
</feature>
<name>A0ABV9NHE0_9PROT</name>
<gene>
    <name evidence="8" type="ORF">ACFPB0_13795</name>
</gene>
<feature type="transmembrane region" description="Helical" evidence="6">
    <location>
        <begin position="182"/>
        <end position="205"/>
    </location>
</feature>
<keyword evidence="4 6" id="KW-1133">Transmembrane helix</keyword>
<evidence type="ECO:0000259" key="7">
    <source>
        <dbReference type="Pfam" id="PF05425"/>
    </source>
</evidence>
<evidence type="ECO:0000256" key="1">
    <source>
        <dbReference type="ARBA" id="ARBA00004651"/>
    </source>
</evidence>
<evidence type="ECO:0000313" key="9">
    <source>
        <dbReference type="Proteomes" id="UP001596024"/>
    </source>
</evidence>
<sequence length="295" mass="29902">MDAAEITVRTLQYGTGLLGAGVLAALLWAGEKPGRASRMALALCCGLLAAGALANGLIFSHAVLDSWPEVFSPDGAVFILTTFDPALGFLARTILAGLALGALLVWRGQSGAWAALALLAAALASFAWTGHAASGEGLQGGLHKASTVAHILAAAVWLGALGLFLSRLFAPQAASRDYRQRTAQLLSCFSGIGSVAVAALVITGVTNTVLVAGPGRVMSTLETAYGSWLIVKLALFAGMVGLAALNRFVLAPALAQRLTDQAAGRIRWAVLVEAGLGAGVVACVAVLGITPPHSG</sequence>
<dbReference type="InterPro" id="IPR008457">
    <property type="entry name" value="Cu-R_CopD_dom"/>
</dbReference>
<evidence type="ECO:0000256" key="5">
    <source>
        <dbReference type="ARBA" id="ARBA00023136"/>
    </source>
</evidence>
<keyword evidence="3 6" id="KW-0812">Transmembrane</keyword>
<feature type="transmembrane region" description="Helical" evidence="6">
    <location>
        <begin position="41"/>
        <end position="64"/>
    </location>
</feature>
<dbReference type="RefSeq" id="WP_371395141.1">
    <property type="nucleotide sequence ID" value="NZ_CP163422.1"/>
</dbReference>
<evidence type="ECO:0000256" key="4">
    <source>
        <dbReference type="ARBA" id="ARBA00022989"/>
    </source>
</evidence>
<dbReference type="Proteomes" id="UP001596024">
    <property type="component" value="Unassembled WGS sequence"/>
</dbReference>
<keyword evidence="2" id="KW-1003">Cell membrane</keyword>
<feature type="domain" description="Copper resistance protein D" evidence="7">
    <location>
        <begin position="184"/>
        <end position="287"/>
    </location>
</feature>
<keyword evidence="9" id="KW-1185">Reference proteome</keyword>
<accession>A0ABV9NHE0</accession>
<comment type="subcellular location">
    <subcellularLocation>
        <location evidence="1">Cell membrane</location>
        <topology evidence="1">Multi-pass membrane protein</topology>
    </subcellularLocation>
</comment>
<evidence type="ECO:0000256" key="2">
    <source>
        <dbReference type="ARBA" id="ARBA00022475"/>
    </source>
</evidence>
<dbReference type="EMBL" id="JBHSGQ010000010">
    <property type="protein sequence ID" value="MFC4726365.1"/>
    <property type="molecule type" value="Genomic_DNA"/>
</dbReference>
<dbReference type="InterPro" id="IPR032694">
    <property type="entry name" value="CopC/D"/>
</dbReference>
<feature type="transmembrane region" description="Helical" evidence="6">
    <location>
        <begin position="111"/>
        <end position="128"/>
    </location>
</feature>
<feature type="transmembrane region" description="Helical" evidence="6">
    <location>
        <begin position="12"/>
        <end position="29"/>
    </location>
</feature>
<feature type="transmembrane region" description="Helical" evidence="6">
    <location>
        <begin position="266"/>
        <end position="289"/>
    </location>
</feature>
<comment type="caution">
    <text evidence="8">The sequence shown here is derived from an EMBL/GenBank/DDBJ whole genome shotgun (WGS) entry which is preliminary data.</text>
</comment>
<keyword evidence="5 6" id="KW-0472">Membrane</keyword>
<organism evidence="8 9">
    <name type="scientific">Glycocaulis abyssi</name>
    <dbReference type="NCBI Taxonomy" id="1433403"/>
    <lineage>
        <taxon>Bacteria</taxon>
        <taxon>Pseudomonadati</taxon>
        <taxon>Pseudomonadota</taxon>
        <taxon>Alphaproteobacteria</taxon>
        <taxon>Maricaulales</taxon>
        <taxon>Maricaulaceae</taxon>
        <taxon>Glycocaulis</taxon>
    </lineage>
</organism>
<reference evidence="9" key="1">
    <citation type="journal article" date="2019" name="Int. J. Syst. Evol. Microbiol.">
        <title>The Global Catalogue of Microorganisms (GCM) 10K type strain sequencing project: providing services to taxonomists for standard genome sequencing and annotation.</title>
        <authorList>
            <consortium name="The Broad Institute Genomics Platform"/>
            <consortium name="The Broad Institute Genome Sequencing Center for Infectious Disease"/>
            <person name="Wu L."/>
            <person name="Ma J."/>
        </authorList>
    </citation>
    <scope>NUCLEOTIDE SEQUENCE [LARGE SCALE GENOMIC DNA]</scope>
    <source>
        <strain evidence="9">CCUG 62981</strain>
    </source>
</reference>
<dbReference type="PANTHER" id="PTHR34820:SF4">
    <property type="entry name" value="INNER MEMBRANE PROTEIN YEBZ"/>
    <property type="match status" value="1"/>
</dbReference>
<feature type="transmembrane region" description="Helical" evidence="6">
    <location>
        <begin position="76"/>
        <end position="104"/>
    </location>
</feature>
<protein>
    <submittedName>
        <fullName evidence="8">CopD family protein</fullName>
    </submittedName>
</protein>
<evidence type="ECO:0000313" key="8">
    <source>
        <dbReference type="EMBL" id="MFC4726365.1"/>
    </source>
</evidence>
<evidence type="ECO:0000256" key="6">
    <source>
        <dbReference type="SAM" id="Phobius"/>
    </source>
</evidence>
<dbReference type="PANTHER" id="PTHR34820">
    <property type="entry name" value="INNER MEMBRANE PROTEIN YEBZ"/>
    <property type="match status" value="1"/>
</dbReference>